<dbReference type="EMBL" id="LR796844">
    <property type="protein sequence ID" value="CAB4169684.1"/>
    <property type="molecule type" value="Genomic_DNA"/>
</dbReference>
<organism evidence="2">
    <name type="scientific">uncultured Caudovirales phage</name>
    <dbReference type="NCBI Taxonomy" id="2100421"/>
    <lineage>
        <taxon>Viruses</taxon>
        <taxon>Duplodnaviria</taxon>
        <taxon>Heunggongvirae</taxon>
        <taxon>Uroviricota</taxon>
        <taxon>Caudoviricetes</taxon>
        <taxon>Peduoviridae</taxon>
        <taxon>Maltschvirus</taxon>
        <taxon>Maltschvirus maltsch</taxon>
    </lineage>
</organism>
<dbReference type="InterPro" id="IPR036410">
    <property type="entry name" value="HSP_DnaJ_Cys-rich_dom_sf"/>
</dbReference>
<evidence type="ECO:0000313" key="2">
    <source>
        <dbReference type="EMBL" id="CAB4197731.1"/>
    </source>
</evidence>
<sequence length="64" mass="7302">MSEERFDLPVCERCCGTGLDPVLDVVDCWRCAGRGDEPQRSTLRLRFVVGEEVEVRSIFLDLDL</sequence>
<name>A0A6J5RVV6_9CAUD</name>
<gene>
    <name evidence="2" type="ORF">UFOVP1305_30</name>
    <name evidence="1" type="ORF">UFOVP896_68</name>
</gene>
<protein>
    <submittedName>
        <fullName evidence="2">Uncharacterized protein</fullName>
    </submittedName>
</protein>
<reference evidence="2" key="1">
    <citation type="submission" date="2020-05" db="EMBL/GenBank/DDBJ databases">
        <authorList>
            <person name="Chiriac C."/>
            <person name="Salcher M."/>
            <person name="Ghai R."/>
            <person name="Kavagutti S V."/>
        </authorList>
    </citation>
    <scope>NUCLEOTIDE SEQUENCE</scope>
</reference>
<evidence type="ECO:0000313" key="1">
    <source>
        <dbReference type="EMBL" id="CAB4169684.1"/>
    </source>
</evidence>
<dbReference type="EMBL" id="LR797254">
    <property type="protein sequence ID" value="CAB4197731.1"/>
    <property type="molecule type" value="Genomic_DNA"/>
</dbReference>
<accession>A0A6J5RVV6</accession>
<dbReference type="SUPFAM" id="SSF57938">
    <property type="entry name" value="DnaJ/Hsp40 cysteine-rich domain"/>
    <property type="match status" value="1"/>
</dbReference>
<proteinExistence type="predicted"/>